<reference evidence="1 2" key="1">
    <citation type="journal article" date="2021" name="Elife">
        <title>Chloroplast acquisition without the gene transfer in kleptoplastic sea slugs, Plakobranchus ocellatus.</title>
        <authorList>
            <person name="Maeda T."/>
            <person name="Takahashi S."/>
            <person name="Yoshida T."/>
            <person name="Shimamura S."/>
            <person name="Takaki Y."/>
            <person name="Nagai Y."/>
            <person name="Toyoda A."/>
            <person name="Suzuki Y."/>
            <person name="Arimoto A."/>
            <person name="Ishii H."/>
            <person name="Satoh N."/>
            <person name="Nishiyama T."/>
            <person name="Hasebe M."/>
            <person name="Maruyama T."/>
            <person name="Minagawa J."/>
            <person name="Obokata J."/>
            <person name="Shigenobu S."/>
        </authorList>
    </citation>
    <scope>NUCLEOTIDE SEQUENCE [LARGE SCALE GENOMIC DNA]</scope>
</reference>
<protein>
    <submittedName>
        <fullName evidence="1">Uncharacterized protein</fullName>
    </submittedName>
</protein>
<keyword evidence="2" id="KW-1185">Reference proteome</keyword>
<dbReference type="EMBL" id="BLXT01003952">
    <property type="protein sequence ID" value="GFO08315.1"/>
    <property type="molecule type" value="Genomic_DNA"/>
</dbReference>
<proteinExistence type="predicted"/>
<evidence type="ECO:0000313" key="1">
    <source>
        <dbReference type="EMBL" id="GFO08315.1"/>
    </source>
</evidence>
<dbReference type="Proteomes" id="UP000735302">
    <property type="component" value="Unassembled WGS sequence"/>
</dbReference>
<dbReference type="AlphaFoldDB" id="A0AAV4ALS8"/>
<sequence>MFHHFTFRVSTPAILDRGWLIGSQQDDLRLLGLLSGQGISDGIRTRDKRISADLKADSLSTAPPEKL</sequence>
<evidence type="ECO:0000313" key="2">
    <source>
        <dbReference type="Proteomes" id="UP000735302"/>
    </source>
</evidence>
<organism evidence="1 2">
    <name type="scientific">Plakobranchus ocellatus</name>
    <dbReference type="NCBI Taxonomy" id="259542"/>
    <lineage>
        <taxon>Eukaryota</taxon>
        <taxon>Metazoa</taxon>
        <taxon>Spiralia</taxon>
        <taxon>Lophotrochozoa</taxon>
        <taxon>Mollusca</taxon>
        <taxon>Gastropoda</taxon>
        <taxon>Heterobranchia</taxon>
        <taxon>Euthyneura</taxon>
        <taxon>Panpulmonata</taxon>
        <taxon>Sacoglossa</taxon>
        <taxon>Placobranchoidea</taxon>
        <taxon>Plakobranchidae</taxon>
        <taxon>Plakobranchus</taxon>
    </lineage>
</organism>
<comment type="caution">
    <text evidence="1">The sequence shown here is derived from an EMBL/GenBank/DDBJ whole genome shotgun (WGS) entry which is preliminary data.</text>
</comment>
<name>A0AAV4ALS8_9GAST</name>
<accession>A0AAV4ALS8</accession>
<gene>
    <name evidence="1" type="ORF">PoB_003482000</name>
</gene>